<dbReference type="KEGG" id="aab:A4R43_24435"/>
<dbReference type="AlphaFoldDB" id="A0A344LB34"/>
<evidence type="ECO:0000313" key="3">
    <source>
        <dbReference type="Proteomes" id="UP000250434"/>
    </source>
</evidence>
<evidence type="ECO:0000259" key="1">
    <source>
        <dbReference type="Pfam" id="PF18860"/>
    </source>
</evidence>
<protein>
    <recommendedName>
        <fullName evidence="1">AbiJ-NTD3 domain-containing protein</fullName>
    </recommendedName>
</protein>
<sequence length="294" mass="32869">MASRITDVTRRRLIEGLAAAAWYGALNEIEFLDRLYNLDTLPSTDSRYTTARQDIIQHCIANYDWPDDWIVDDERFGLASSDNALLQFLAEMLHPAVRTSLAEVEQLHTFLNQTLIHDGYEIVQVDAISGAPVFAGRRIGAGVPGSMKNLIFAADGPKPEIVFSDALNNDVRVVKNEEFCLVYDRPLAAHGLTWADLTSWWADREGLTGAPAREVSRSLYRRLDRSLGDNDAERRILRAYADRYVRLGDGIPALIPQVYLHYDPYTRAHHVPGAAPCRASAWTSCCSCRSESAS</sequence>
<dbReference type="OrthoDB" id="7061676at2"/>
<feature type="domain" description="AbiJ-NTD3" evidence="1">
    <location>
        <begin position="4"/>
        <end position="168"/>
    </location>
</feature>
<organism evidence="2 3">
    <name type="scientific">Amycolatopsis albispora</name>
    <dbReference type="NCBI Taxonomy" id="1804986"/>
    <lineage>
        <taxon>Bacteria</taxon>
        <taxon>Bacillati</taxon>
        <taxon>Actinomycetota</taxon>
        <taxon>Actinomycetes</taxon>
        <taxon>Pseudonocardiales</taxon>
        <taxon>Pseudonocardiaceae</taxon>
        <taxon>Amycolatopsis</taxon>
    </lineage>
</organism>
<gene>
    <name evidence="2" type="ORF">A4R43_24435</name>
</gene>
<proteinExistence type="predicted"/>
<reference evidence="2 3" key="1">
    <citation type="submission" date="2016-04" db="EMBL/GenBank/DDBJ databases">
        <title>Complete genome sequence and analysis of deep-sea sediment isolate, Amycolatopsis sp. WP1.</title>
        <authorList>
            <person name="Wang H."/>
            <person name="Chen S."/>
            <person name="Wu Q."/>
        </authorList>
    </citation>
    <scope>NUCLEOTIDE SEQUENCE [LARGE SCALE GENOMIC DNA]</scope>
    <source>
        <strain evidence="2 3">WP1</strain>
    </source>
</reference>
<dbReference type="InterPro" id="IPR041427">
    <property type="entry name" value="AbiJ-NTD3"/>
</dbReference>
<name>A0A344LB34_9PSEU</name>
<dbReference type="Pfam" id="PF18860">
    <property type="entry name" value="AbiJ_NTD3"/>
    <property type="match status" value="1"/>
</dbReference>
<dbReference type="Proteomes" id="UP000250434">
    <property type="component" value="Chromosome"/>
</dbReference>
<evidence type="ECO:0000313" key="2">
    <source>
        <dbReference type="EMBL" id="AXB45258.1"/>
    </source>
</evidence>
<accession>A0A344LB34</accession>
<keyword evidence="3" id="KW-1185">Reference proteome</keyword>
<dbReference type="EMBL" id="CP015163">
    <property type="protein sequence ID" value="AXB45258.1"/>
    <property type="molecule type" value="Genomic_DNA"/>
</dbReference>